<proteinExistence type="predicted"/>
<keyword evidence="1" id="KW-1133">Transmembrane helix</keyword>
<organism evidence="2 3">
    <name type="scientific">Paenibacillus gansuensis</name>
    <dbReference type="NCBI Taxonomy" id="306542"/>
    <lineage>
        <taxon>Bacteria</taxon>
        <taxon>Bacillati</taxon>
        <taxon>Bacillota</taxon>
        <taxon>Bacilli</taxon>
        <taxon>Bacillales</taxon>
        <taxon>Paenibacillaceae</taxon>
        <taxon>Paenibacillus</taxon>
    </lineage>
</organism>
<keyword evidence="1" id="KW-0812">Transmembrane</keyword>
<sequence>MLVMVLSLIPIGIGLLFAKFMGWGGIDFSYAVFHESESYIPILIGLTIFIIGLVGLCTPKIHNLIKINFDKYKEKKERINYIINSMPDHVYNLDSWGENSAIVNPNTPTKCGFSGTILSEIIQLDRIKDRLC</sequence>
<name>A0ABW5P8Z1_9BACL</name>
<evidence type="ECO:0000256" key="1">
    <source>
        <dbReference type="SAM" id="Phobius"/>
    </source>
</evidence>
<dbReference type="EMBL" id="JBHUME010000002">
    <property type="protein sequence ID" value="MFD2611371.1"/>
    <property type="molecule type" value="Genomic_DNA"/>
</dbReference>
<evidence type="ECO:0000313" key="2">
    <source>
        <dbReference type="EMBL" id="MFD2611371.1"/>
    </source>
</evidence>
<gene>
    <name evidence="2" type="ORF">ACFSUF_02920</name>
</gene>
<feature type="transmembrane region" description="Helical" evidence="1">
    <location>
        <begin position="38"/>
        <end position="57"/>
    </location>
</feature>
<reference evidence="3" key="1">
    <citation type="journal article" date="2019" name="Int. J. Syst. Evol. Microbiol.">
        <title>The Global Catalogue of Microorganisms (GCM) 10K type strain sequencing project: providing services to taxonomists for standard genome sequencing and annotation.</title>
        <authorList>
            <consortium name="The Broad Institute Genomics Platform"/>
            <consortium name="The Broad Institute Genome Sequencing Center for Infectious Disease"/>
            <person name="Wu L."/>
            <person name="Ma J."/>
        </authorList>
    </citation>
    <scope>NUCLEOTIDE SEQUENCE [LARGE SCALE GENOMIC DNA]</scope>
    <source>
        <strain evidence="3">KCTC 3950</strain>
    </source>
</reference>
<evidence type="ECO:0000313" key="3">
    <source>
        <dbReference type="Proteomes" id="UP001597541"/>
    </source>
</evidence>
<dbReference type="RefSeq" id="WP_377599919.1">
    <property type="nucleotide sequence ID" value="NZ_JBHUME010000002.1"/>
</dbReference>
<protein>
    <submittedName>
        <fullName evidence="2">Uncharacterized protein</fullName>
    </submittedName>
</protein>
<dbReference type="Proteomes" id="UP001597541">
    <property type="component" value="Unassembled WGS sequence"/>
</dbReference>
<comment type="caution">
    <text evidence="2">The sequence shown here is derived from an EMBL/GenBank/DDBJ whole genome shotgun (WGS) entry which is preliminary data.</text>
</comment>
<accession>A0ABW5P8Z1</accession>
<keyword evidence="1" id="KW-0472">Membrane</keyword>
<keyword evidence="3" id="KW-1185">Reference proteome</keyword>